<evidence type="ECO:0000313" key="2">
    <source>
        <dbReference type="EMBL" id="KAA8895080.1"/>
    </source>
</evidence>
<organism evidence="2 3">
    <name type="scientific">Sphaerosporella brunnea</name>
    <dbReference type="NCBI Taxonomy" id="1250544"/>
    <lineage>
        <taxon>Eukaryota</taxon>
        <taxon>Fungi</taxon>
        <taxon>Dikarya</taxon>
        <taxon>Ascomycota</taxon>
        <taxon>Pezizomycotina</taxon>
        <taxon>Pezizomycetes</taxon>
        <taxon>Pezizales</taxon>
        <taxon>Pyronemataceae</taxon>
        <taxon>Sphaerosporella</taxon>
    </lineage>
</organism>
<proteinExistence type="predicted"/>
<reference evidence="2 3" key="1">
    <citation type="submission" date="2019-09" db="EMBL/GenBank/DDBJ databases">
        <title>Draft genome of the ectomycorrhizal ascomycete Sphaerosporella brunnea.</title>
        <authorList>
            <consortium name="DOE Joint Genome Institute"/>
            <person name="Benucci G.M."/>
            <person name="Marozzi G."/>
            <person name="Antonielli L."/>
            <person name="Sanchez S."/>
            <person name="Marco P."/>
            <person name="Wang X."/>
            <person name="Falini L.B."/>
            <person name="Barry K."/>
            <person name="Haridas S."/>
            <person name="Lipzen A."/>
            <person name="Labutti K."/>
            <person name="Grigoriev I.V."/>
            <person name="Murat C."/>
            <person name="Martin F."/>
            <person name="Albertini E."/>
            <person name="Donnini D."/>
            <person name="Bonito G."/>
        </authorList>
    </citation>
    <scope>NUCLEOTIDE SEQUENCE [LARGE SCALE GENOMIC DNA]</scope>
    <source>
        <strain evidence="2 3">Sb_GMNB300</strain>
    </source>
</reference>
<dbReference type="Proteomes" id="UP000326924">
    <property type="component" value="Unassembled WGS sequence"/>
</dbReference>
<evidence type="ECO:0000313" key="3">
    <source>
        <dbReference type="Proteomes" id="UP000326924"/>
    </source>
</evidence>
<feature type="compositionally biased region" description="Basic and acidic residues" evidence="1">
    <location>
        <begin position="39"/>
        <end position="50"/>
    </location>
</feature>
<gene>
    <name evidence="2" type="ORF">FN846DRAFT_356284</name>
</gene>
<name>A0A5J5EI30_9PEZI</name>
<evidence type="ECO:0008006" key="4">
    <source>
        <dbReference type="Google" id="ProtNLM"/>
    </source>
</evidence>
<feature type="region of interest" description="Disordered" evidence="1">
    <location>
        <begin position="30"/>
        <end position="75"/>
    </location>
</feature>
<comment type="caution">
    <text evidence="2">The sequence shown here is derived from an EMBL/GenBank/DDBJ whole genome shotgun (WGS) entry which is preliminary data.</text>
</comment>
<dbReference type="EMBL" id="VXIS01000289">
    <property type="protein sequence ID" value="KAA8895080.1"/>
    <property type="molecule type" value="Genomic_DNA"/>
</dbReference>
<keyword evidence="3" id="KW-1185">Reference proteome</keyword>
<accession>A0A5J5EI30</accession>
<dbReference type="OrthoDB" id="529205at2759"/>
<dbReference type="InParanoid" id="A0A5J5EI30"/>
<feature type="compositionally biased region" description="Basic and acidic residues" evidence="1">
    <location>
        <begin position="57"/>
        <end position="71"/>
    </location>
</feature>
<sequence length="107" mass="12018">MVSFTRSTTVVRTILSASRIQSRTVYTTPRLLGNGSTRHGNDPEVLEKGKQSVLNKNKKDSKEQPHWHEELASESEAVIKAQRDEIEGSEADIAKLQLKTKKISESR</sequence>
<protein>
    <recommendedName>
        <fullName evidence="4">Mitochondrial ATPase inhibitor, IATP-domain-containing protein</fullName>
    </recommendedName>
</protein>
<evidence type="ECO:0000256" key="1">
    <source>
        <dbReference type="SAM" id="MobiDB-lite"/>
    </source>
</evidence>
<dbReference type="AlphaFoldDB" id="A0A5J5EI30"/>